<feature type="region of interest" description="Disordered" evidence="2">
    <location>
        <begin position="243"/>
        <end position="316"/>
    </location>
</feature>
<feature type="compositionally biased region" description="Polar residues" evidence="2">
    <location>
        <begin position="281"/>
        <end position="291"/>
    </location>
</feature>
<evidence type="ECO:0000313" key="4">
    <source>
        <dbReference type="Proteomes" id="UP000006352"/>
    </source>
</evidence>
<dbReference type="InParanoid" id="J4IAC6"/>
<proteinExistence type="predicted"/>
<accession>J4IAC6</accession>
<gene>
    <name evidence="3" type="ORF">FIBRA_04781</name>
</gene>
<dbReference type="RefSeq" id="XP_012181959.1">
    <property type="nucleotide sequence ID" value="XM_012326569.1"/>
</dbReference>
<feature type="coiled-coil region" evidence="1">
    <location>
        <begin position="131"/>
        <end position="225"/>
    </location>
</feature>
<keyword evidence="1" id="KW-0175">Coiled coil</keyword>
<feature type="region of interest" description="Disordered" evidence="2">
    <location>
        <begin position="329"/>
        <end position="372"/>
    </location>
</feature>
<dbReference type="Proteomes" id="UP000006352">
    <property type="component" value="Unassembled WGS sequence"/>
</dbReference>
<dbReference type="AlphaFoldDB" id="J4IAC6"/>
<dbReference type="OrthoDB" id="6105938at2759"/>
<organism evidence="3 4">
    <name type="scientific">Fibroporia radiculosa</name>
    <dbReference type="NCBI Taxonomy" id="599839"/>
    <lineage>
        <taxon>Eukaryota</taxon>
        <taxon>Fungi</taxon>
        <taxon>Dikarya</taxon>
        <taxon>Basidiomycota</taxon>
        <taxon>Agaricomycotina</taxon>
        <taxon>Agaricomycetes</taxon>
        <taxon>Polyporales</taxon>
        <taxon>Fibroporiaceae</taxon>
        <taxon>Fibroporia</taxon>
    </lineage>
</organism>
<name>J4IAC6_9APHY</name>
<sequence>MWTWLLHHFHNPIQLSFEEKILSNLQTAIRQRGFASNQPHDESQRELYPESVLRHAEHASERIKILSPKSSAENLRSAGHAIQQVVDGLHREPCALETLLVSVAEFFQRVAPVFASAIIQREEIVTVRRGLNQLREINQHLREDGEKTERLMQRALEAADQARKEVVSLRERNDQLKQHIETSKKEFLTQVSEKSKEADGLRSMMIAHKDKAVRQKAKIAELRQQVAVNITTINDLTRLAVKPSVSSQSPHWTGHSRRASGQEDLKASIFEPDDTYEFGNSEANTHSTSDYLESGPSTQQPALLPSPSSRSSPKIVTPQKMFQSDWNFRQYDNKKRKRMSSEDRSKVGPIALDSNGRVKGTVQLGPRQKHRL</sequence>
<evidence type="ECO:0000256" key="1">
    <source>
        <dbReference type="SAM" id="Coils"/>
    </source>
</evidence>
<evidence type="ECO:0000256" key="2">
    <source>
        <dbReference type="SAM" id="MobiDB-lite"/>
    </source>
</evidence>
<protein>
    <submittedName>
        <fullName evidence="3">Uncharacterized protein</fullName>
    </submittedName>
</protein>
<dbReference type="STRING" id="599839.J4IAC6"/>
<dbReference type="GeneID" id="24097587"/>
<feature type="compositionally biased region" description="Low complexity" evidence="2">
    <location>
        <begin position="296"/>
        <end position="313"/>
    </location>
</feature>
<dbReference type="EMBL" id="HE797087">
    <property type="protein sequence ID" value="CCM02676.1"/>
    <property type="molecule type" value="Genomic_DNA"/>
</dbReference>
<dbReference type="HOGENOM" id="CLU_744011_0_0_1"/>
<reference evidence="3 4" key="1">
    <citation type="journal article" date="2012" name="Appl. Environ. Microbiol.">
        <title>Short-read sequencing for genomic analysis of the brown rot fungus Fibroporia radiculosa.</title>
        <authorList>
            <person name="Tang J.D."/>
            <person name="Perkins A.D."/>
            <person name="Sonstegard T.S."/>
            <person name="Schroeder S.G."/>
            <person name="Burgess S.C."/>
            <person name="Diehl S.V."/>
        </authorList>
    </citation>
    <scope>NUCLEOTIDE SEQUENCE [LARGE SCALE GENOMIC DNA]</scope>
    <source>
        <strain evidence="3 4">TFFH 294</strain>
    </source>
</reference>
<evidence type="ECO:0000313" key="3">
    <source>
        <dbReference type="EMBL" id="CCM02676.1"/>
    </source>
</evidence>
<keyword evidence="4" id="KW-1185">Reference proteome</keyword>